<keyword evidence="2" id="KW-1185">Reference proteome</keyword>
<comment type="caution">
    <text evidence="1">The sequence shown here is derived from an EMBL/GenBank/DDBJ whole genome shotgun (WGS) entry which is preliminary data.</text>
</comment>
<dbReference type="OrthoDB" id="10287291at2759"/>
<evidence type="ECO:0000313" key="2">
    <source>
        <dbReference type="Proteomes" id="UP000237105"/>
    </source>
</evidence>
<reference evidence="2" key="1">
    <citation type="submission" date="2016-06" db="EMBL/GenBank/DDBJ databases">
        <title>Parallel loss of symbiosis genes in relatives of nitrogen-fixing non-legume Parasponia.</title>
        <authorList>
            <person name="Van Velzen R."/>
            <person name="Holmer R."/>
            <person name="Bu F."/>
            <person name="Rutten L."/>
            <person name="Van Zeijl A."/>
            <person name="Liu W."/>
            <person name="Santuari L."/>
            <person name="Cao Q."/>
            <person name="Sharma T."/>
            <person name="Shen D."/>
            <person name="Roswanjaya Y."/>
            <person name="Wardhani T."/>
            <person name="Kalhor M.S."/>
            <person name="Jansen J."/>
            <person name="Van den Hoogen J."/>
            <person name="Gungor B."/>
            <person name="Hartog M."/>
            <person name="Hontelez J."/>
            <person name="Verver J."/>
            <person name="Yang W.-C."/>
            <person name="Schijlen E."/>
            <person name="Repin R."/>
            <person name="Schilthuizen M."/>
            <person name="Schranz E."/>
            <person name="Heidstra R."/>
            <person name="Miyata K."/>
            <person name="Fedorova E."/>
            <person name="Kohlen W."/>
            <person name="Bisseling T."/>
            <person name="Smit S."/>
            <person name="Geurts R."/>
        </authorList>
    </citation>
    <scope>NUCLEOTIDE SEQUENCE [LARGE SCALE GENOMIC DNA]</scope>
    <source>
        <strain evidence="2">cv. WU1-14</strain>
    </source>
</reference>
<gene>
    <name evidence="1" type="ORF">PanWU01x14_087960</name>
</gene>
<dbReference type="AlphaFoldDB" id="A0A2P5D7U3"/>
<organism evidence="1 2">
    <name type="scientific">Parasponia andersonii</name>
    <name type="common">Sponia andersonii</name>
    <dbReference type="NCBI Taxonomy" id="3476"/>
    <lineage>
        <taxon>Eukaryota</taxon>
        <taxon>Viridiplantae</taxon>
        <taxon>Streptophyta</taxon>
        <taxon>Embryophyta</taxon>
        <taxon>Tracheophyta</taxon>
        <taxon>Spermatophyta</taxon>
        <taxon>Magnoliopsida</taxon>
        <taxon>eudicotyledons</taxon>
        <taxon>Gunneridae</taxon>
        <taxon>Pentapetalae</taxon>
        <taxon>rosids</taxon>
        <taxon>fabids</taxon>
        <taxon>Rosales</taxon>
        <taxon>Cannabaceae</taxon>
        <taxon>Parasponia</taxon>
    </lineage>
</organism>
<dbReference type="EMBL" id="JXTB01000056">
    <property type="protein sequence ID" value="PON69355.1"/>
    <property type="molecule type" value="Genomic_DNA"/>
</dbReference>
<evidence type="ECO:0000313" key="1">
    <source>
        <dbReference type="EMBL" id="PON69355.1"/>
    </source>
</evidence>
<dbReference type="Proteomes" id="UP000237105">
    <property type="component" value="Unassembled WGS sequence"/>
</dbReference>
<proteinExistence type="predicted"/>
<name>A0A2P5D7U3_PARAD</name>
<sequence length="101" mass="12143">MFKRWFETNVFEHPDVIIKEWSCFPIKSDFLIMQAWRKLEKRDGSNHISDLNISMASLIYPLEQRLVISSLELEAVLKVLVETKRLVWRGLELNKQQQKRR</sequence>
<protein>
    <submittedName>
        <fullName evidence="1">Uncharacterized protein</fullName>
    </submittedName>
</protein>
<accession>A0A2P5D7U3</accession>